<dbReference type="AlphaFoldDB" id="A0AAD9H8S0"/>
<protein>
    <submittedName>
        <fullName evidence="1">Uncharacterized protein</fullName>
    </submittedName>
</protein>
<sequence length="67" mass="7875">MAEFQVRILFLILKLPFRFWIRLERRGLCLTTGNRHVPGGQTPAFHNLMIAILSFERWYLAKAADTE</sequence>
<accession>A0AAD9H8S0</accession>
<organism evidence="1 2">
    <name type="scientific">Colletotrichum zoysiae</name>
    <dbReference type="NCBI Taxonomy" id="1216348"/>
    <lineage>
        <taxon>Eukaryota</taxon>
        <taxon>Fungi</taxon>
        <taxon>Dikarya</taxon>
        <taxon>Ascomycota</taxon>
        <taxon>Pezizomycotina</taxon>
        <taxon>Sordariomycetes</taxon>
        <taxon>Hypocreomycetidae</taxon>
        <taxon>Glomerellales</taxon>
        <taxon>Glomerellaceae</taxon>
        <taxon>Colletotrichum</taxon>
        <taxon>Colletotrichum graminicola species complex</taxon>
    </lineage>
</organism>
<gene>
    <name evidence="1" type="ORF">LX32DRAFT_643796</name>
</gene>
<evidence type="ECO:0000313" key="1">
    <source>
        <dbReference type="EMBL" id="KAK2024258.1"/>
    </source>
</evidence>
<keyword evidence="2" id="KW-1185">Reference proteome</keyword>
<evidence type="ECO:0000313" key="2">
    <source>
        <dbReference type="Proteomes" id="UP001232148"/>
    </source>
</evidence>
<name>A0AAD9H8S0_9PEZI</name>
<comment type="caution">
    <text evidence="1">The sequence shown here is derived from an EMBL/GenBank/DDBJ whole genome shotgun (WGS) entry which is preliminary data.</text>
</comment>
<dbReference type="EMBL" id="MU842970">
    <property type="protein sequence ID" value="KAK2024258.1"/>
    <property type="molecule type" value="Genomic_DNA"/>
</dbReference>
<proteinExistence type="predicted"/>
<dbReference type="Proteomes" id="UP001232148">
    <property type="component" value="Unassembled WGS sequence"/>
</dbReference>
<reference evidence="1" key="1">
    <citation type="submission" date="2021-06" db="EMBL/GenBank/DDBJ databases">
        <title>Comparative genomics, transcriptomics and evolutionary studies reveal genomic signatures of adaptation to plant cell wall in hemibiotrophic fungi.</title>
        <authorList>
            <consortium name="DOE Joint Genome Institute"/>
            <person name="Baroncelli R."/>
            <person name="Diaz J.F."/>
            <person name="Benocci T."/>
            <person name="Peng M."/>
            <person name="Battaglia E."/>
            <person name="Haridas S."/>
            <person name="Andreopoulos W."/>
            <person name="Labutti K."/>
            <person name="Pangilinan J."/>
            <person name="Floch G.L."/>
            <person name="Makela M.R."/>
            <person name="Henrissat B."/>
            <person name="Grigoriev I.V."/>
            <person name="Crouch J.A."/>
            <person name="De Vries R.P."/>
            <person name="Sukno S.A."/>
            <person name="Thon M.R."/>
        </authorList>
    </citation>
    <scope>NUCLEOTIDE SEQUENCE</scope>
    <source>
        <strain evidence="1">MAFF235873</strain>
    </source>
</reference>